<dbReference type="Proteomes" id="UP000054172">
    <property type="component" value="Unassembled WGS sequence"/>
</dbReference>
<feature type="domain" description="PurM-like C-terminal" evidence="11">
    <location>
        <begin position="168"/>
        <end position="342"/>
    </location>
</feature>
<comment type="function">
    <text evidence="9">Synthesizes selenophosphate from selenide and ATP.</text>
</comment>
<feature type="binding site" evidence="9">
    <location>
        <position position="225"/>
    </location>
    <ligand>
        <name>Mg(2+)</name>
        <dbReference type="ChEBI" id="CHEBI:18420"/>
    </ligand>
</feature>
<dbReference type="EMBL" id="LIIK01000013">
    <property type="protein sequence ID" value="KQM09067.1"/>
    <property type="molecule type" value="Genomic_DNA"/>
</dbReference>
<dbReference type="CDD" id="cd02195">
    <property type="entry name" value="SelD"/>
    <property type="match status" value="1"/>
</dbReference>
<dbReference type="SUPFAM" id="SSF55326">
    <property type="entry name" value="PurM N-terminal domain-like"/>
    <property type="match status" value="1"/>
</dbReference>
<dbReference type="Gene3D" id="3.30.1330.10">
    <property type="entry name" value="PurM-like, N-terminal domain"/>
    <property type="match status" value="1"/>
</dbReference>
<comment type="cofactor">
    <cofactor evidence="9">
        <name>Mg(2+)</name>
        <dbReference type="ChEBI" id="CHEBI:18420"/>
    </cofactor>
    <text evidence="9">Binds 1 Mg(2+) ion per monomer.</text>
</comment>
<keyword evidence="6 9" id="KW-0067">ATP-binding</keyword>
<gene>
    <name evidence="9" type="primary">selD</name>
    <name evidence="12" type="ORF">AL399_03750</name>
</gene>
<feature type="binding site" description="in other chain" evidence="9">
    <location>
        <position position="66"/>
    </location>
    <ligand>
        <name>ATP</name>
        <dbReference type="ChEBI" id="CHEBI:30616"/>
        <note>ligand shared between dimeric partners</note>
    </ligand>
</feature>
<feature type="binding site" description="in other chain" evidence="9">
    <location>
        <position position="89"/>
    </location>
    <ligand>
        <name>ATP</name>
        <dbReference type="ChEBI" id="CHEBI:30616"/>
        <note>ligand shared between dimeric partners</note>
    </ligand>
</feature>
<dbReference type="PANTHER" id="PTHR10256:SF0">
    <property type="entry name" value="INACTIVE SELENIDE, WATER DIKINASE-LIKE PROTEIN-RELATED"/>
    <property type="match status" value="1"/>
</dbReference>
<feature type="binding site" evidence="9">
    <location>
        <begin position="137"/>
        <end position="139"/>
    </location>
    <ligand>
        <name>ATP</name>
        <dbReference type="ChEBI" id="CHEBI:30616"/>
        <note>ligand shared between dimeric partners</note>
    </ligand>
</feature>
<dbReference type="Gene3D" id="3.90.650.10">
    <property type="entry name" value="PurM-like C-terminal domain"/>
    <property type="match status" value="1"/>
</dbReference>
<dbReference type="Pfam" id="PF00586">
    <property type="entry name" value="AIRS"/>
    <property type="match status" value="1"/>
</dbReference>
<name>A0A0Q4B7U4_9BACT</name>
<reference evidence="12" key="1">
    <citation type="submission" date="2015-08" db="EMBL/GenBank/DDBJ databases">
        <title>Candidatus Bacteriodes Periocalifornicus.</title>
        <authorList>
            <person name="McLean J.S."/>
            <person name="Kelley S."/>
        </authorList>
    </citation>
    <scope>NUCLEOTIDE SEQUENCE [LARGE SCALE GENOMIC DNA]</scope>
    <source>
        <strain evidence="12">12B</strain>
    </source>
</reference>
<evidence type="ECO:0000313" key="13">
    <source>
        <dbReference type="Proteomes" id="UP000054172"/>
    </source>
</evidence>
<comment type="subunit">
    <text evidence="9">Homodimer.</text>
</comment>
<dbReference type="NCBIfam" id="NF002098">
    <property type="entry name" value="PRK00943.1"/>
    <property type="match status" value="1"/>
</dbReference>
<dbReference type="NCBIfam" id="TIGR00476">
    <property type="entry name" value="selD"/>
    <property type="match status" value="1"/>
</dbReference>
<feature type="binding site" evidence="9">
    <location>
        <position position="49"/>
    </location>
    <ligand>
        <name>Mg(2+)</name>
        <dbReference type="ChEBI" id="CHEBI:18420"/>
    </ligand>
</feature>
<comment type="caution">
    <text evidence="12">The sequence shown here is derived from an EMBL/GenBank/DDBJ whole genome shotgun (WGS) entry which is preliminary data.</text>
</comment>
<sequence>MPVVREELDLSAEGGCMAKLSANELERLLDGVDWGINARVLVGLDTGDDAGVYLLNGQDGLILTTDFFPPICRDPYTYGQIAAANALSDVYAMGGEPLAALNITLYPAGNEGLPLLRRILEGGADMARRAGIPVIGGHTIANERPVYGMAVLGRISPAQVTRNSQLQQGMALVLTKPLGVGIAMAADRVHMASSATVQAALESMRQLNSAGAAVMRKHGLACATDITGFGLLGHAYRMARASGVTIELKASSVPSIPGVPELIGLGCIPGGSFRNEDYVAGSCVYALDVPMWQRTLLADPQTSGGLLIAVDMERSEAVVEELRAAGYWQASIVGRSKARGEWVLEVIP</sequence>
<protein>
    <recommendedName>
        <fullName evidence="9">Selenide, water dikinase</fullName>
        <ecNumber evidence="9">2.7.9.3</ecNumber>
    </recommendedName>
    <alternativeName>
        <fullName evidence="9">Selenium donor protein</fullName>
    </alternativeName>
    <alternativeName>
        <fullName evidence="9">Selenophosphate synthase</fullName>
    </alternativeName>
</protein>
<dbReference type="GO" id="GO:0016260">
    <property type="term" value="P:selenocysteine biosynthetic process"/>
    <property type="evidence" value="ECO:0007669"/>
    <property type="project" value="InterPro"/>
</dbReference>
<dbReference type="PATRIC" id="fig|1702214.3.peg.1354"/>
<feature type="binding site" description="in other chain" evidence="9">
    <location>
        <position position="19"/>
    </location>
    <ligand>
        <name>ATP</name>
        <dbReference type="ChEBI" id="CHEBI:30616"/>
        <note>ligand shared between dimeric partners</note>
    </ligand>
</feature>
<evidence type="ECO:0000256" key="1">
    <source>
        <dbReference type="ARBA" id="ARBA00008026"/>
    </source>
</evidence>
<dbReference type="InterPro" id="IPR016188">
    <property type="entry name" value="PurM-like_N"/>
</dbReference>
<feature type="binding site" evidence="9">
    <location>
        <position position="89"/>
    </location>
    <ligand>
        <name>Mg(2+)</name>
        <dbReference type="ChEBI" id="CHEBI:18420"/>
    </ligand>
</feature>
<evidence type="ECO:0000313" key="12">
    <source>
        <dbReference type="EMBL" id="KQM09067.1"/>
    </source>
</evidence>
<comment type="catalytic activity">
    <reaction evidence="9">
        <text>hydrogenselenide + ATP + H2O = selenophosphate + AMP + phosphate + 2 H(+)</text>
        <dbReference type="Rhea" id="RHEA:18737"/>
        <dbReference type="ChEBI" id="CHEBI:15377"/>
        <dbReference type="ChEBI" id="CHEBI:15378"/>
        <dbReference type="ChEBI" id="CHEBI:16144"/>
        <dbReference type="ChEBI" id="CHEBI:29317"/>
        <dbReference type="ChEBI" id="CHEBI:30616"/>
        <dbReference type="ChEBI" id="CHEBI:43474"/>
        <dbReference type="ChEBI" id="CHEBI:456215"/>
        <dbReference type="EC" id="2.7.9.3"/>
    </reaction>
</comment>
<comment type="similarity">
    <text evidence="1 9">Belongs to the selenophosphate synthase 1 family. Class I subfamily.</text>
</comment>
<dbReference type="GO" id="GO:0005737">
    <property type="term" value="C:cytoplasm"/>
    <property type="evidence" value="ECO:0007669"/>
    <property type="project" value="TreeGrafter"/>
</dbReference>
<feature type="active site" evidence="9">
    <location>
        <position position="16"/>
    </location>
</feature>
<dbReference type="InterPro" id="IPR036676">
    <property type="entry name" value="PurM-like_C_sf"/>
</dbReference>
<dbReference type="AlphaFoldDB" id="A0A0Q4B7U4"/>
<keyword evidence="5 9" id="KW-0418">Kinase</keyword>
<evidence type="ECO:0000256" key="8">
    <source>
        <dbReference type="ARBA" id="ARBA00023266"/>
    </source>
</evidence>
<dbReference type="HAMAP" id="MF_00625">
    <property type="entry name" value="SelD"/>
    <property type="match status" value="1"/>
</dbReference>
<dbReference type="InterPro" id="IPR036921">
    <property type="entry name" value="PurM-like_N_sf"/>
</dbReference>
<dbReference type="InterPro" id="IPR004536">
    <property type="entry name" value="SPS/SelD"/>
</dbReference>
<evidence type="ECO:0000256" key="9">
    <source>
        <dbReference type="HAMAP-Rule" id="MF_00625"/>
    </source>
</evidence>
<dbReference type="GO" id="GO:0004756">
    <property type="term" value="F:selenide, water dikinase activity"/>
    <property type="evidence" value="ECO:0007669"/>
    <property type="project" value="UniProtKB-UniRule"/>
</dbReference>
<accession>A0A0Q4B7U4</accession>
<keyword evidence="3 9" id="KW-0479">Metal-binding</keyword>
<keyword evidence="8 9" id="KW-0711">Selenium</keyword>
<keyword evidence="7 9" id="KW-0460">Magnesium</keyword>
<dbReference type="InterPro" id="IPR010918">
    <property type="entry name" value="PurM-like_C_dom"/>
</dbReference>
<feature type="binding site" description="in other chain" evidence="9">
    <location>
        <begin position="46"/>
        <end position="48"/>
    </location>
    <ligand>
        <name>ATP</name>
        <dbReference type="ChEBI" id="CHEBI:30616"/>
        <note>ligand shared between dimeric partners</note>
    </ligand>
</feature>
<feature type="domain" description="PurM-like N-terminal" evidence="10">
    <location>
        <begin position="47"/>
        <end position="155"/>
    </location>
</feature>
<keyword evidence="4 9" id="KW-0547">Nucleotide-binding</keyword>
<evidence type="ECO:0000256" key="2">
    <source>
        <dbReference type="ARBA" id="ARBA00022679"/>
    </source>
</evidence>
<evidence type="ECO:0000256" key="7">
    <source>
        <dbReference type="ARBA" id="ARBA00022842"/>
    </source>
</evidence>
<dbReference type="PIRSF" id="PIRSF036407">
    <property type="entry name" value="Selenphspht_syn"/>
    <property type="match status" value="1"/>
</dbReference>
<evidence type="ECO:0000259" key="10">
    <source>
        <dbReference type="Pfam" id="PF00586"/>
    </source>
</evidence>
<proteinExistence type="inferred from homology"/>
<feature type="site" description="Important for catalytic activity" evidence="9">
    <location>
        <position position="19"/>
    </location>
</feature>
<evidence type="ECO:0000256" key="3">
    <source>
        <dbReference type="ARBA" id="ARBA00022723"/>
    </source>
</evidence>
<evidence type="ECO:0000256" key="6">
    <source>
        <dbReference type="ARBA" id="ARBA00022840"/>
    </source>
</evidence>
<dbReference type="GO" id="GO:0000287">
    <property type="term" value="F:magnesium ion binding"/>
    <property type="evidence" value="ECO:0007669"/>
    <property type="project" value="UniProtKB-UniRule"/>
</dbReference>
<dbReference type="EC" id="2.7.9.3" evidence="9"/>
<dbReference type="SUPFAM" id="SSF56042">
    <property type="entry name" value="PurM C-terminal domain-like"/>
    <property type="match status" value="1"/>
</dbReference>
<evidence type="ECO:0000256" key="5">
    <source>
        <dbReference type="ARBA" id="ARBA00022777"/>
    </source>
</evidence>
<dbReference type="STRING" id="1702214.AL399_03750"/>
<keyword evidence="2 9" id="KW-0808">Transferase</keyword>
<keyword evidence="13" id="KW-1185">Reference proteome</keyword>
<dbReference type="GO" id="GO:0005524">
    <property type="term" value="F:ATP binding"/>
    <property type="evidence" value="ECO:0007669"/>
    <property type="project" value="UniProtKB-UniRule"/>
</dbReference>
<evidence type="ECO:0000256" key="4">
    <source>
        <dbReference type="ARBA" id="ARBA00022741"/>
    </source>
</evidence>
<evidence type="ECO:0000259" key="11">
    <source>
        <dbReference type="Pfam" id="PF02769"/>
    </source>
</evidence>
<organism evidence="12 13">
    <name type="scientific">Candidatus [Bacteroides] periocalifornicus</name>
    <dbReference type="NCBI Taxonomy" id="1702214"/>
    <lineage>
        <taxon>Bacteria</taxon>
        <taxon>Pseudomonadati</taxon>
        <taxon>Bacteroidota</taxon>
    </lineage>
</organism>
<dbReference type="PANTHER" id="PTHR10256">
    <property type="entry name" value="SELENIDE, WATER DIKINASE"/>
    <property type="match status" value="1"/>
</dbReference>
<dbReference type="Pfam" id="PF02769">
    <property type="entry name" value="AIRS_C"/>
    <property type="match status" value="1"/>
</dbReference>
<dbReference type="InterPro" id="IPR023061">
    <property type="entry name" value="SelD_I"/>
</dbReference>